<evidence type="ECO:0000313" key="3">
    <source>
        <dbReference type="Proteomes" id="UP000249185"/>
    </source>
</evidence>
<dbReference type="Pfam" id="PF07310">
    <property type="entry name" value="PAS_5"/>
    <property type="match status" value="1"/>
</dbReference>
<dbReference type="Proteomes" id="UP000249185">
    <property type="component" value="Unassembled WGS sequence"/>
</dbReference>
<evidence type="ECO:0000313" key="2">
    <source>
        <dbReference type="EMBL" id="PZQ46586.1"/>
    </source>
</evidence>
<organism evidence="2 3">
    <name type="scientific">Rhodovulum sulfidophilum</name>
    <name type="common">Rhodobacter sulfidophilus</name>
    <dbReference type="NCBI Taxonomy" id="35806"/>
    <lineage>
        <taxon>Bacteria</taxon>
        <taxon>Pseudomonadati</taxon>
        <taxon>Pseudomonadota</taxon>
        <taxon>Alphaproteobacteria</taxon>
        <taxon>Rhodobacterales</taxon>
        <taxon>Paracoccaceae</taxon>
        <taxon>Rhodovulum</taxon>
    </lineage>
</organism>
<dbReference type="AlphaFoldDB" id="A0A2W5MZI0"/>
<comment type="caution">
    <text evidence="2">The sequence shown here is derived from an EMBL/GenBank/DDBJ whole genome shotgun (WGS) entry which is preliminary data.</text>
</comment>
<name>A0A2W5MZI0_RHOSU</name>
<sequence>MNDVMLTSLRAYWDRLRAGRVAPYRAEIDPRQFEPALESMFILERVGAENLRVRLAGMKLCEMMGMEIRGMEAGFLVEEAQRLRFDRLVNVAMAEPAVVELRLEAPARAGAYRGTMLLMPLRSDFGEINRVLGCLSGESDYYTPPLSFTIRDVAVTPIETSAAAEGQPRRALPGFAEEPSGFAGPAPALRAIEGNPDAPARRPTGARPRLRLVEGD</sequence>
<protein>
    <recommendedName>
        <fullName evidence="4">PAS domain-containing protein</fullName>
    </recommendedName>
</protein>
<evidence type="ECO:0000256" key="1">
    <source>
        <dbReference type="SAM" id="MobiDB-lite"/>
    </source>
</evidence>
<reference evidence="2 3" key="1">
    <citation type="submission" date="2017-08" db="EMBL/GenBank/DDBJ databases">
        <title>Infants hospitalized years apart are colonized by the same room-sourced microbial strains.</title>
        <authorList>
            <person name="Brooks B."/>
            <person name="Olm M.R."/>
            <person name="Firek B.A."/>
            <person name="Baker R."/>
            <person name="Thomas B.C."/>
            <person name="Morowitz M.J."/>
            <person name="Banfield J.F."/>
        </authorList>
    </citation>
    <scope>NUCLEOTIDE SEQUENCE [LARGE SCALE GENOMIC DNA]</scope>
    <source>
        <strain evidence="2">S2_005_002_R2_34</strain>
    </source>
</reference>
<proteinExistence type="predicted"/>
<dbReference type="InterPro" id="IPR009922">
    <property type="entry name" value="DUF1457"/>
</dbReference>
<dbReference type="EMBL" id="QFPW01000023">
    <property type="protein sequence ID" value="PZQ46586.1"/>
    <property type="molecule type" value="Genomic_DNA"/>
</dbReference>
<gene>
    <name evidence="2" type="ORF">DI556_19780</name>
</gene>
<accession>A0A2W5MZI0</accession>
<feature type="region of interest" description="Disordered" evidence="1">
    <location>
        <begin position="161"/>
        <end position="216"/>
    </location>
</feature>
<evidence type="ECO:0008006" key="4">
    <source>
        <dbReference type="Google" id="ProtNLM"/>
    </source>
</evidence>